<organism evidence="1 2">
    <name type="scientific">Macrostomum lignano</name>
    <dbReference type="NCBI Taxonomy" id="282301"/>
    <lineage>
        <taxon>Eukaryota</taxon>
        <taxon>Metazoa</taxon>
        <taxon>Spiralia</taxon>
        <taxon>Lophotrochozoa</taxon>
        <taxon>Platyhelminthes</taxon>
        <taxon>Rhabditophora</taxon>
        <taxon>Macrostomorpha</taxon>
        <taxon>Macrostomida</taxon>
        <taxon>Macrostomidae</taxon>
        <taxon>Macrostomum</taxon>
    </lineage>
</organism>
<keyword evidence="1" id="KW-1185">Reference proteome</keyword>
<dbReference type="WBParaSite" id="maker-unitig_43222-snap-gene-0.5-mRNA-1">
    <property type="protein sequence ID" value="maker-unitig_43222-snap-gene-0.5-mRNA-1"/>
    <property type="gene ID" value="maker-unitig_43222-snap-gene-0.5"/>
</dbReference>
<accession>A0A1I8FPK4</accession>
<proteinExistence type="predicted"/>
<sequence length="455" mass="50027">MFPTSAGQAKLEICGRSVSATPSKSLMQSLLTLYGMVILMLGVRDSQSSDALGESRCATCRLQARAKPRSAGQRVQPLATVPEYSLRGQPLPHRGFRRMTQRMAASQHRITHYGSTTLPMRDRGAGCETRLVSKAAAAILLLAAAIQPSANSMDSMTDPGQRLVNHTYGGRRQSGSKDVFVESFFDEDTSTNLNTKPNRHSHWFGVMRPRTASKYVDVPGRNPTAHICARTWFLPKAKTPLASIILVHLMVTNLVHLGKTVIYEIKLRHYAFSRTRLSTTAMGPGKAKHNSRTLSTYLNSYVDRALFRMASIGFIHAAHYVILVRRASTARRGQPVRIALPLPAYPCASSNTASSEPRICFKLFARVWRLSNVVPTGKPKESPQATCGHHVVTNRTSGLFLGLFIYDLRPAATISLDISGNWKTEPGQGTGISTRSAVHAVECSRYSSVHPEWPC</sequence>
<evidence type="ECO:0000313" key="2">
    <source>
        <dbReference type="WBParaSite" id="maker-unitig_43222-snap-gene-0.5-mRNA-1"/>
    </source>
</evidence>
<protein>
    <submittedName>
        <fullName evidence="2">Ferric oxidoreductase domain-containing protein</fullName>
    </submittedName>
</protein>
<reference evidence="2" key="1">
    <citation type="submission" date="2016-11" db="UniProtKB">
        <authorList>
            <consortium name="WormBaseParasite"/>
        </authorList>
    </citation>
    <scope>IDENTIFICATION</scope>
</reference>
<dbReference type="Proteomes" id="UP000095280">
    <property type="component" value="Unplaced"/>
</dbReference>
<name>A0A1I8FPK4_9PLAT</name>
<evidence type="ECO:0000313" key="1">
    <source>
        <dbReference type="Proteomes" id="UP000095280"/>
    </source>
</evidence>
<dbReference type="AlphaFoldDB" id="A0A1I8FPK4"/>